<dbReference type="InterPro" id="IPR008920">
    <property type="entry name" value="TF_FadR/GntR_C"/>
</dbReference>
<evidence type="ECO:0000256" key="1">
    <source>
        <dbReference type="ARBA" id="ARBA00023015"/>
    </source>
</evidence>
<dbReference type="Pfam" id="PF00392">
    <property type="entry name" value="GntR"/>
    <property type="match status" value="1"/>
</dbReference>
<evidence type="ECO:0000256" key="2">
    <source>
        <dbReference type="ARBA" id="ARBA00023125"/>
    </source>
</evidence>
<evidence type="ECO:0000259" key="4">
    <source>
        <dbReference type="PROSITE" id="PS50949"/>
    </source>
</evidence>
<dbReference type="AlphaFoldDB" id="A0A8B2P1I3"/>
<evidence type="ECO:0000313" key="6">
    <source>
        <dbReference type="Proteomes" id="UP000249590"/>
    </source>
</evidence>
<keyword evidence="3" id="KW-0804">Transcription</keyword>
<dbReference type="Proteomes" id="UP000249590">
    <property type="component" value="Unassembled WGS sequence"/>
</dbReference>
<sequence length="232" mass="25670">MQRVRDTTKGKATVAGRVADRLREQILLGQLEPGRKLKLDALRDSFGISVSSLREAVTRLVADGLLVAEEQKGYTVAPISLANLDEVTRLRMELEPLALRAAIANGGLDWETDVTAAVYRLNHTVRVPGDAASVEAWELAHNAFHLALIDRCDMPLLLSFHRTLMNMNDRYRRIFMARSEEQRDVTQEHAAIAEAATRRDGEAAAALLAAHIDRTGAALRKMLQDALPETAR</sequence>
<protein>
    <submittedName>
        <fullName evidence="5">GntR family transcriptional regulator</fullName>
    </submittedName>
</protein>
<dbReference type="SUPFAM" id="SSF48008">
    <property type="entry name" value="GntR ligand-binding domain-like"/>
    <property type="match status" value="1"/>
</dbReference>
<proteinExistence type="predicted"/>
<dbReference type="GO" id="GO:0003700">
    <property type="term" value="F:DNA-binding transcription factor activity"/>
    <property type="evidence" value="ECO:0007669"/>
    <property type="project" value="InterPro"/>
</dbReference>
<keyword evidence="6" id="KW-1185">Reference proteome</keyword>
<dbReference type="OrthoDB" id="8638122at2"/>
<dbReference type="Pfam" id="PF07729">
    <property type="entry name" value="FCD"/>
    <property type="match status" value="1"/>
</dbReference>
<dbReference type="PANTHER" id="PTHR43537:SF20">
    <property type="entry name" value="HTH-TYPE TRANSCRIPTIONAL REPRESSOR GLAR"/>
    <property type="match status" value="1"/>
</dbReference>
<dbReference type="InterPro" id="IPR000524">
    <property type="entry name" value="Tscrpt_reg_HTH_GntR"/>
</dbReference>
<dbReference type="GO" id="GO:0003677">
    <property type="term" value="F:DNA binding"/>
    <property type="evidence" value="ECO:0007669"/>
    <property type="project" value="UniProtKB-KW"/>
</dbReference>
<comment type="caution">
    <text evidence="5">The sequence shown here is derived from an EMBL/GenBank/DDBJ whole genome shotgun (WGS) entry which is preliminary data.</text>
</comment>
<gene>
    <name evidence="5" type="ORF">DLJ53_07740</name>
</gene>
<keyword evidence="2" id="KW-0238">DNA-binding</keyword>
<dbReference type="InterPro" id="IPR011711">
    <property type="entry name" value="GntR_C"/>
</dbReference>
<evidence type="ECO:0000313" key="5">
    <source>
        <dbReference type="EMBL" id="RAI04325.1"/>
    </source>
</evidence>
<dbReference type="PROSITE" id="PS50949">
    <property type="entry name" value="HTH_GNTR"/>
    <property type="match status" value="1"/>
</dbReference>
<evidence type="ECO:0000256" key="3">
    <source>
        <dbReference type="ARBA" id="ARBA00023163"/>
    </source>
</evidence>
<keyword evidence="1" id="KW-0805">Transcription regulation</keyword>
<organism evidence="5 6">
    <name type="scientific">Acuticoccus sediminis</name>
    <dbReference type="NCBI Taxonomy" id="2184697"/>
    <lineage>
        <taxon>Bacteria</taxon>
        <taxon>Pseudomonadati</taxon>
        <taxon>Pseudomonadota</taxon>
        <taxon>Alphaproteobacteria</taxon>
        <taxon>Hyphomicrobiales</taxon>
        <taxon>Amorphaceae</taxon>
        <taxon>Acuticoccus</taxon>
    </lineage>
</organism>
<dbReference type="Gene3D" id="1.10.10.10">
    <property type="entry name" value="Winged helix-like DNA-binding domain superfamily/Winged helix DNA-binding domain"/>
    <property type="match status" value="1"/>
</dbReference>
<dbReference type="InterPro" id="IPR036390">
    <property type="entry name" value="WH_DNA-bd_sf"/>
</dbReference>
<dbReference type="Gene3D" id="1.20.120.530">
    <property type="entry name" value="GntR ligand-binding domain-like"/>
    <property type="match status" value="1"/>
</dbReference>
<dbReference type="SMART" id="SM00345">
    <property type="entry name" value="HTH_GNTR"/>
    <property type="match status" value="1"/>
</dbReference>
<dbReference type="SMART" id="SM00895">
    <property type="entry name" value="FCD"/>
    <property type="match status" value="1"/>
</dbReference>
<dbReference type="EMBL" id="QHHQ01000001">
    <property type="protein sequence ID" value="RAI04325.1"/>
    <property type="molecule type" value="Genomic_DNA"/>
</dbReference>
<dbReference type="PANTHER" id="PTHR43537">
    <property type="entry name" value="TRANSCRIPTIONAL REGULATOR, GNTR FAMILY"/>
    <property type="match status" value="1"/>
</dbReference>
<feature type="domain" description="HTH gntR-type" evidence="4">
    <location>
        <begin position="12"/>
        <end position="79"/>
    </location>
</feature>
<dbReference type="SUPFAM" id="SSF46785">
    <property type="entry name" value="Winged helix' DNA-binding domain"/>
    <property type="match status" value="1"/>
</dbReference>
<reference evidence="5 6" key="1">
    <citation type="submission" date="2018-05" db="EMBL/GenBank/DDBJ databases">
        <title>Acuticoccus sediminis sp. nov., isolated from deep-sea sediment of Indian Ocean.</title>
        <authorList>
            <person name="Liu X."/>
            <person name="Lai Q."/>
            <person name="Du Y."/>
            <person name="Sun F."/>
            <person name="Zhang X."/>
            <person name="Wang S."/>
            <person name="Shao Z."/>
        </authorList>
    </citation>
    <scope>NUCLEOTIDE SEQUENCE [LARGE SCALE GENOMIC DNA]</scope>
    <source>
        <strain evidence="5 6">PTG4-2</strain>
    </source>
</reference>
<name>A0A8B2P1I3_9HYPH</name>
<dbReference type="InterPro" id="IPR036388">
    <property type="entry name" value="WH-like_DNA-bd_sf"/>
</dbReference>
<accession>A0A8B2P1I3</accession>